<dbReference type="InterPro" id="IPR013320">
    <property type="entry name" value="ConA-like_dom_sf"/>
</dbReference>
<dbReference type="PANTHER" id="PTHR35332:SF2">
    <property type="entry name" value="REGULATION OF ENOLASE PROTEIN 1"/>
    <property type="match status" value="1"/>
</dbReference>
<gene>
    <name evidence="2" type="ORF">G5B46_04180</name>
</gene>
<accession>A0A6G4QTY7</accession>
<dbReference type="RefSeq" id="WP_165256318.1">
    <property type="nucleotide sequence ID" value="NZ_JAAKGT010000001.1"/>
</dbReference>
<feature type="signal peptide" evidence="1">
    <location>
        <begin position="1"/>
        <end position="29"/>
    </location>
</feature>
<dbReference type="Gene3D" id="2.60.120.200">
    <property type="match status" value="1"/>
</dbReference>
<protein>
    <submittedName>
        <fullName evidence="2">DUF1349 domain-containing protein</fullName>
    </submittedName>
</protein>
<name>A0A6G4QTY7_9CAUL</name>
<dbReference type="PANTHER" id="PTHR35332">
    <property type="entry name" value="REGULATION OF ENOLASE PROTEIN 1"/>
    <property type="match status" value="1"/>
</dbReference>
<reference evidence="2" key="1">
    <citation type="submission" date="2020-02" db="EMBL/GenBank/DDBJ databases">
        <authorList>
            <person name="Gao J."/>
            <person name="Sun J."/>
        </authorList>
    </citation>
    <scope>NUCLEOTIDE SEQUENCE</scope>
    <source>
        <strain evidence="2">602-2</strain>
    </source>
</reference>
<dbReference type="EMBL" id="JAAKGT010000001">
    <property type="protein sequence ID" value="NGM48794.1"/>
    <property type="molecule type" value="Genomic_DNA"/>
</dbReference>
<keyword evidence="1" id="KW-0732">Signal</keyword>
<sequence>MSSDRAFDRRSVLAGATAAMLATPALARAADGWSWLNAPGTWAWKDGTLACEAGPGTDFWRRTAGGPLIDNGHFWFRRQTGDFEMTAALAGDYAADADQTGLMLRLAPDLWMKTGVERLGGHLHSATVFTRDWSDGSSLEIPDAPAVRVKLRRSGQTLFCAHAVGEGAFVDTRLGHLPMPQTVDLGVMAASPAGKGFAARISNITIKSL</sequence>
<evidence type="ECO:0000313" key="2">
    <source>
        <dbReference type="EMBL" id="NGM48794.1"/>
    </source>
</evidence>
<dbReference type="SUPFAM" id="SSF49899">
    <property type="entry name" value="Concanavalin A-like lectins/glucanases"/>
    <property type="match status" value="1"/>
</dbReference>
<dbReference type="Pfam" id="PF07081">
    <property type="entry name" value="DUF1349"/>
    <property type="match status" value="1"/>
</dbReference>
<feature type="chain" id="PRO_5026258891" evidence="1">
    <location>
        <begin position="30"/>
        <end position="209"/>
    </location>
</feature>
<dbReference type="AlphaFoldDB" id="A0A6G4QTY7"/>
<dbReference type="InterPro" id="IPR009784">
    <property type="entry name" value="DUF1349"/>
</dbReference>
<comment type="caution">
    <text evidence="2">The sequence shown here is derived from an EMBL/GenBank/DDBJ whole genome shotgun (WGS) entry which is preliminary data.</text>
</comment>
<dbReference type="InterPro" id="IPR006311">
    <property type="entry name" value="TAT_signal"/>
</dbReference>
<organism evidence="2">
    <name type="scientific">Caulobacter sp. 602-2</name>
    <dbReference type="NCBI Taxonomy" id="2710887"/>
    <lineage>
        <taxon>Bacteria</taxon>
        <taxon>Pseudomonadati</taxon>
        <taxon>Pseudomonadota</taxon>
        <taxon>Alphaproteobacteria</taxon>
        <taxon>Caulobacterales</taxon>
        <taxon>Caulobacteraceae</taxon>
        <taxon>Caulobacter</taxon>
    </lineage>
</organism>
<evidence type="ECO:0000256" key="1">
    <source>
        <dbReference type="SAM" id="SignalP"/>
    </source>
</evidence>
<proteinExistence type="predicted"/>
<dbReference type="PROSITE" id="PS51318">
    <property type="entry name" value="TAT"/>
    <property type="match status" value="1"/>
</dbReference>